<evidence type="ECO:0000256" key="2">
    <source>
        <dbReference type="ARBA" id="ARBA00004319"/>
    </source>
</evidence>
<evidence type="ECO:0000256" key="1">
    <source>
        <dbReference type="ARBA" id="ARBA00001913"/>
    </source>
</evidence>
<dbReference type="EMBL" id="CP058608">
    <property type="protein sequence ID" value="QLG73178.1"/>
    <property type="molecule type" value="Genomic_DNA"/>
</dbReference>
<dbReference type="Pfam" id="PF18400">
    <property type="entry name" value="Thioredoxin_12"/>
    <property type="match status" value="1"/>
</dbReference>
<dbReference type="InterPro" id="IPR040694">
    <property type="entry name" value="UGGT_TRXL_2"/>
</dbReference>
<evidence type="ECO:0000256" key="4">
    <source>
        <dbReference type="ARBA" id="ARBA00022824"/>
    </source>
</evidence>
<keyword evidence="12" id="KW-1185">Reference proteome</keyword>
<comment type="subcellular location">
    <subcellularLocation>
        <location evidence="2">Endoplasmic reticulum lumen</location>
    </subcellularLocation>
</comment>
<dbReference type="GeneID" id="59236920"/>
<protein>
    <recommendedName>
        <fullName evidence="13">Killer toxin resistant protein</fullName>
    </recommendedName>
</protein>
<dbReference type="OrthoDB" id="27683at2759"/>
<evidence type="ECO:0000259" key="10">
    <source>
        <dbReference type="Pfam" id="PF18404"/>
    </source>
</evidence>
<gene>
    <name evidence="11" type="ORF">HG535_0E02620</name>
</gene>
<dbReference type="Proteomes" id="UP000509704">
    <property type="component" value="Chromosome 5"/>
</dbReference>
<dbReference type="InterPro" id="IPR040693">
    <property type="entry name" value="UGGT_TRXL_1"/>
</dbReference>
<dbReference type="GO" id="GO:0051082">
    <property type="term" value="F:unfolded protein binding"/>
    <property type="evidence" value="ECO:0007669"/>
    <property type="project" value="TreeGrafter"/>
</dbReference>
<comment type="cofactor">
    <cofactor evidence="1">
        <name>Ca(2+)</name>
        <dbReference type="ChEBI" id="CHEBI:29108"/>
    </cofactor>
</comment>
<dbReference type="RefSeq" id="XP_037144905.1">
    <property type="nucleotide sequence ID" value="XM_037289010.1"/>
</dbReference>
<evidence type="ECO:0000259" key="8">
    <source>
        <dbReference type="Pfam" id="PF18401"/>
    </source>
</evidence>
<dbReference type="InterPro" id="IPR040497">
    <property type="entry name" value="Glyco_transf_24"/>
</dbReference>
<sequence>MMNVIAQLLYVFLIWLQFGNSLDLDAPQMGVPKSVRVWSALKFLLKDEDPTLLPRLYPLVTQLEDTEFEEGPLEGDVDILAHVCRTLTSKYGRGDVASLLPLYCDYYPMGIFTEEYIEKYMNEFTGKSFFELDGKRYKNSDDVFYLKSSELKRQSQIPDDEIVEYDDVVIGTNREAPLVVFYGCPDANGIFEDFNRNLYSESVGAGKLRYIWRPTCLLEDTHLRKIPFDITLKAGCDFGSLPIDTMKIPEPFSKTEYGFYNSTEEELTDMDLKVASLIATFYETTRDYGKTIEYAKGIIDNFPLLTNQLASLHEDTNRILESNKILKKGGIDYDTLGLYINGQNWKLSSLDHITLLDGIRSEYNHLQSIQRVLRFIDDNASTFKAKRLLEMFSQFSLPNLKELQPIKLDFHRIPGFSESVIYFNDIETDVQYDDLTTDIQKFFEKSKFGEIPEYRFNWNELIFVINFDSLDDVDTQIAMEGLNRAIKVMSQGYPQRIGLLPLSNKGTPNDYIARIYELRDKDLLELEEYLENILEESAPVECEYEIPDVSGILNDLQIFNTSIIINGEVYPFKKNTWHYLVARIIKKDTAYLKRELSKLSNVEQIDVRNILHFKSSIARNSKYTPDYFSDATYTFMNDSALDNLQDRIAIYVKGNNYNVLHTASLVEDYSTRSALKRLRNLLSTTFSGVRIRIIHTGPLSHSNWRKIVKASSDEQLLKTLGELLAVSRDAFAKNDVARAVFSHWLPDITISHMNDLSFIIVNGRFIHFEKDEVPSKITFDSIIKREAQRTLDSLYTLETIYPGATGKFLGPNFIEMLSAALTKVFYQGTQIYHNGIEYTAEAFIPRIDFSKYHKVNGYSSFQSKSEKSAVELLLVLDPLEERSQKFLTLAQFADAISFVNCKIILLPTEQVTMLPISRAYLDTQDLTDVEPLIDQFQVEINAPSNLYISNMKEINGVVIEVHAFSEDIPVSSANIEGAGGICLELVDEDGFILDDCTTMETFGYGQFITKKFNSKLKIASCDPRFQVVSISADARSDNLLQDGFIIRNLNPMRIYVQVERVREEVSVITMDERIHIYSILQNNKDDEERYKRMVLSILLDSPQKDKKFKFWILDEPYFTKSFKTFCNYINQTPDLDGTVEFIKFKWPLWLRPQRFNDRRVDSFKVLFLDVLFPQNISKVLLLNPTPTPIDASRIYNTYEFNTPLAMFKVTGSGYWNEGYWSNMLAKNRLNFYSLELAMLINLDEVRRLKYGDKLRLHYQRLTADYRSLVKIDQDLLNDLQVEIPISRLPSSQKKRLHVDHDKINFWLQLIDKETIISTQERFDSDSRDDANDFIWHDEL</sequence>
<reference evidence="11 12" key="1">
    <citation type="submission" date="2020-07" db="EMBL/GenBank/DDBJ databases">
        <title>The yeast mating-type switching endonuclease HO is a domesticated member of an unorthodox homing genetic element family.</title>
        <authorList>
            <person name="Coughlan A.Y."/>
            <person name="Lombardi L."/>
            <person name="Braun-Galleani S."/>
            <person name="Martos A.R."/>
            <person name="Galeote V."/>
            <person name="Bigey F."/>
            <person name="Dequin S."/>
            <person name="Byrne K.P."/>
            <person name="Wolfe K.H."/>
        </authorList>
    </citation>
    <scope>NUCLEOTIDE SEQUENCE [LARGE SCALE GENOMIC DNA]</scope>
    <source>
        <strain evidence="11 12">NRRL Y-6702</strain>
    </source>
</reference>
<dbReference type="GO" id="GO:0036503">
    <property type="term" value="P:ERAD pathway"/>
    <property type="evidence" value="ECO:0007669"/>
    <property type="project" value="TreeGrafter"/>
</dbReference>
<dbReference type="PANTHER" id="PTHR11226">
    <property type="entry name" value="UDP-GLUCOSE GLYCOPROTEIN:GLUCOSYLTRANSFERASE"/>
    <property type="match status" value="1"/>
</dbReference>
<proteinExistence type="predicted"/>
<dbReference type="Gene3D" id="3.90.550.10">
    <property type="entry name" value="Spore Coat Polysaccharide Biosynthesis Protein SpsA, Chain A"/>
    <property type="match status" value="1"/>
</dbReference>
<dbReference type="InterPro" id="IPR040692">
    <property type="entry name" value="UGGT_TRXL_3"/>
</dbReference>
<accession>A0A7H9B3D8</accession>
<feature type="signal peptide" evidence="6">
    <location>
        <begin position="1"/>
        <end position="21"/>
    </location>
</feature>
<feature type="domain" description="Glucosyltransferase 24 catalytic" evidence="10">
    <location>
        <begin position="1075"/>
        <end position="1290"/>
    </location>
</feature>
<dbReference type="GO" id="GO:0003980">
    <property type="term" value="F:UDP-glucose:glycoprotein glucosyltransferase activity"/>
    <property type="evidence" value="ECO:0007669"/>
    <property type="project" value="InterPro"/>
</dbReference>
<name>A0A7H9B3D8_ZYGMR</name>
<evidence type="ECO:0000259" key="9">
    <source>
        <dbReference type="Pfam" id="PF18402"/>
    </source>
</evidence>
<dbReference type="Pfam" id="PF18402">
    <property type="entry name" value="Thioredoxin_14"/>
    <property type="match status" value="1"/>
</dbReference>
<feature type="chain" id="PRO_5028929113" description="Killer toxin resistant protein" evidence="6">
    <location>
        <begin position="22"/>
        <end position="1339"/>
    </location>
</feature>
<feature type="domain" description="UGGT thioredoxin-like" evidence="9">
    <location>
        <begin position="418"/>
        <end position="538"/>
    </location>
</feature>
<organism evidence="11 12">
    <name type="scientific">Zygotorulaspora mrakii</name>
    <name type="common">Zygosaccharomyces mrakii</name>
    <dbReference type="NCBI Taxonomy" id="42260"/>
    <lineage>
        <taxon>Eukaryota</taxon>
        <taxon>Fungi</taxon>
        <taxon>Dikarya</taxon>
        <taxon>Ascomycota</taxon>
        <taxon>Saccharomycotina</taxon>
        <taxon>Saccharomycetes</taxon>
        <taxon>Saccharomycetales</taxon>
        <taxon>Saccharomycetaceae</taxon>
        <taxon>Zygotorulaspora</taxon>
    </lineage>
</organism>
<dbReference type="GO" id="GO:0018279">
    <property type="term" value="P:protein N-linked glycosylation via asparagine"/>
    <property type="evidence" value="ECO:0007669"/>
    <property type="project" value="TreeGrafter"/>
</dbReference>
<feature type="domain" description="UGGT thioredoxin-like" evidence="8">
    <location>
        <begin position="263"/>
        <end position="372"/>
    </location>
</feature>
<dbReference type="UniPathway" id="UPA00378"/>
<evidence type="ECO:0000313" key="12">
    <source>
        <dbReference type="Proteomes" id="UP000509704"/>
    </source>
</evidence>
<keyword evidence="3 6" id="KW-0732">Signal</keyword>
<keyword evidence="4" id="KW-0256">Endoplasmic reticulum</keyword>
<dbReference type="Pfam" id="PF18404">
    <property type="entry name" value="Glyco_transf_24"/>
    <property type="match status" value="1"/>
</dbReference>
<evidence type="ECO:0000313" key="11">
    <source>
        <dbReference type="EMBL" id="QLG73178.1"/>
    </source>
</evidence>
<dbReference type="KEGG" id="zmk:HG535_0E02620"/>
<dbReference type="Pfam" id="PF18401">
    <property type="entry name" value="Thioredoxin_13"/>
    <property type="match status" value="1"/>
</dbReference>
<feature type="domain" description="UGGT thioredoxin-like" evidence="7">
    <location>
        <begin position="127"/>
        <end position="216"/>
    </location>
</feature>
<dbReference type="InterPro" id="IPR029044">
    <property type="entry name" value="Nucleotide-diphossugar_trans"/>
</dbReference>
<keyword evidence="5" id="KW-0325">Glycoprotein</keyword>
<dbReference type="GO" id="GO:0005788">
    <property type="term" value="C:endoplasmic reticulum lumen"/>
    <property type="evidence" value="ECO:0007669"/>
    <property type="project" value="UniProtKB-SubCell"/>
</dbReference>
<dbReference type="InterPro" id="IPR009448">
    <property type="entry name" value="UDP-g_GGtrans"/>
</dbReference>
<evidence type="ECO:0000256" key="5">
    <source>
        <dbReference type="ARBA" id="ARBA00023180"/>
    </source>
</evidence>
<dbReference type="PANTHER" id="PTHR11226:SF0">
    <property type="entry name" value="UDP-GLUCOSE:GLYCOPROTEIN GLUCOSYLTRANSFERASE"/>
    <property type="match status" value="1"/>
</dbReference>
<evidence type="ECO:0000256" key="6">
    <source>
        <dbReference type="SAM" id="SignalP"/>
    </source>
</evidence>
<evidence type="ECO:0000259" key="7">
    <source>
        <dbReference type="Pfam" id="PF18400"/>
    </source>
</evidence>
<evidence type="ECO:0000256" key="3">
    <source>
        <dbReference type="ARBA" id="ARBA00022729"/>
    </source>
</evidence>
<evidence type="ECO:0008006" key="13">
    <source>
        <dbReference type="Google" id="ProtNLM"/>
    </source>
</evidence>